<dbReference type="Proteomes" id="UP000289738">
    <property type="component" value="Chromosome A09"/>
</dbReference>
<dbReference type="SUPFAM" id="SSF52540">
    <property type="entry name" value="P-loop containing nucleoside triphosphate hydrolases"/>
    <property type="match status" value="1"/>
</dbReference>
<dbReference type="Gene3D" id="3.40.50.300">
    <property type="entry name" value="P-loop containing nucleotide triphosphate hydrolases"/>
    <property type="match status" value="2"/>
</dbReference>
<keyword evidence="2" id="KW-0813">Transport</keyword>
<dbReference type="AlphaFoldDB" id="A0A445BK90"/>
<accession>A0A445BK90</accession>
<evidence type="ECO:0000256" key="4">
    <source>
        <dbReference type="ARBA" id="ARBA00022989"/>
    </source>
</evidence>
<evidence type="ECO:0000256" key="2">
    <source>
        <dbReference type="ARBA" id="ARBA00022448"/>
    </source>
</evidence>
<dbReference type="EMBL" id="SDMP01000009">
    <property type="protein sequence ID" value="RYR39105.1"/>
    <property type="molecule type" value="Genomic_DNA"/>
</dbReference>
<organism evidence="6 7">
    <name type="scientific">Arachis hypogaea</name>
    <name type="common">Peanut</name>
    <dbReference type="NCBI Taxonomy" id="3818"/>
    <lineage>
        <taxon>Eukaryota</taxon>
        <taxon>Viridiplantae</taxon>
        <taxon>Streptophyta</taxon>
        <taxon>Embryophyta</taxon>
        <taxon>Tracheophyta</taxon>
        <taxon>Spermatophyta</taxon>
        <taxon>Magnoliopsida</taxon>
        <taxon>eudicotyledons</taxon>
        <taxon>Gunneridae</taxon>
        <taxon>Pentapetalae</taxon>
        <taxon>rosids</taxon>
        <taxon>fabids</taxon>
        <taxon>Fabales</taxon>
        <taxon>Fabaceae</taxon>
        <taxon>Papilionoideae</taxon>
        <taxon>50 kb inversion clade</taxon>
        <taxon>dalbergioids sensu lato</taxon>
        <taxon>Dalbergieae</taxon>
        <taxon>Pterocarpus clade</taxon>
        <taxon>Arachis</taxon>
    </lineage>
</organism>
<evidence type="ECO:0000256" key="3">
    <source>
        <dbReference type="ARBA" id="ARBA00022692"/>
    </source>
</evidence>
<evidence type="ECO:0000313" key="7">
    <source>
        <dbReference type="Proteomes" id="UP000289738"/>
    </source>
</evidence>
<dbReference type="PANTHER" id="PTHR48041">
    <property type="entry name" value="ABC TRANSPORTER G FAMILY MEMBER 28"/>
    <property type="match status" value="1"/>
</dbReference>
<evidence type="ECO:0000256" key="1">
    <source>
        <dbReference type="ARBA" id="ARBA00004141"/>
    </source>
</evidence>
<dbReference type="PANTHER" id="PTHR48041:SF1">
    <property type="entry name" value="ABC TRANSPORTER G FAMILY MEMBER 24"/>
    <property type="match status" value="1"/>
</dbReference>
<keyword evidence="4" id="KW-1133">Transmembrane helix</keyword>
<gene>
    <name evidence="6" type="ORF">Ahy_A09g044535</name>
</gene>
<keyword evidence="5" id="KW-0472">Membrane</keyword>
<dbReference type="GO" id="GO:0016020">
    <property type="term" value="C:membrane"/>
    <property type="evidence" value="ECO:0007669"/>
    <property type="project" value="UniProtKB-SubCell"/>
</dbReference>
<evidence type="ECO:0008006" key="8">
    <source>
        <dbReference type="Google" id="ProtNLM"/>
    </source>
</evidence>
<evidence type="ECO:0000313" key="6">
    <source>
        <dbReference type="EMBL" id="RYR39105.1"/>
    </source>
</evidence>
<dbReference type="InterPro" id="IPR027417">
    <property type="entry name" value="P-loop_NTPase"/>
</dbReference>
<name>A0A445BK90_ARAHY</name>
<reference evidence="6 7" key="1">
    <citation type="submission" date="2019-01" db="EMBL/GenBank/DDBJ databases">
        <title>Sequencing of cultivated peanut Arachis hypogaea provides insights into genome evolution and oil improvement.</title>
        <authorList>
            <person name="Chen X."/>
        </authorList>
    </citation>
    <scope>NUCLEOTIDE SEQUENCE [LARGE SCALE GENOMIC DNA]</scope>
    <source>
        <strain evidence="7">cv. Fuhuasheng</strain>
        <tissue evidence="6">Leaves</tissue>
    </source>
</reference>
<dbReference type="GO" id="GO:0042626">
    <property type="term" value="F:ATPase-coupled transmembrane transporter activity"/>
    <property type="evidence" value="ECO:0007669"/>
    <property type="project" value="TreeGrafter"/>
</dbReference>
<evidence type="ECO:0000256" key="5">
    <source>
        <dbReference type="ARBA" id="ARBA00023136"/>
    </source>
</evidence>
<protein>
    <recommendedName>
        <fullName evidence="8">ABC transporter domain-containing protein</fullName>
    </recommendedName>
</protein>
<proteinExistence type="predicted"/>
<comment type="caution">
    <text evidence="6">The sequence shown here is derived from an EMBL/GenBank/DDBJ whole genome shotgun (WGS) entry which is preliminary data.</text>
</comment>
<comment type="subcellular location">
    <subcellularLocation>
        <location evidence="1">Membrane</location>
        <topology evidence="1">Multi-pass membrane protein</topology>
    </subcellularLocation>
</comment>
<keyword evidence="7" id="KW-1185">Reference proteome</keyword>
<dbReference type="InterPro" id="IPR050352">
    <property type="entry name" value="ABCG_transporters"/>
</dbReference>
<keyword evidence="3" id="KW-0812">Transmembrane</keyword>
<sequence length="184" mass="20602">MPGLTCVTIAIADHHHHHHLRRQGLPATVAAIVATSHLRRLHRCRSYNSQTLSNEKAFGCFVSGSILIYGRNESIHSFKKIIGFVIEDDVLHENLTVEENLWFSAQCRLSADLSKPEKVLVLERVIEFLRLQSVRNSLVMEPSLLILDEPTSSVDSASSQLLLRALGCEALEGMNICMVVHQPR</sequence>
<dbReference type="STRING" id="3818.A0A445BK90"/>